<dbReference type="CDD" id="cd00038">
    <property type="entry name" value="CAP_ED"/>
    <property type="match status" value="1"/>
</dbReference>
<dbReference type="InterPro" id="IPR000595">
    <property type="entry name" value="cNMP-bd_dom"/>
</dbReference>
<dbReference type="PANTHER" id="PTHR24567">
    <property type="entry name" value="CRP FAMILY TRANSCRIPTIONAL REGULATORY PROTEIN"/>
    <property type="match status" value="1"/>
</dbReference>
<sequence>MALRVLRKAGWLKDYPAELAESLIAEGNLVRLNVGEWAQAEGDDRSGLFVVIEGVLHSYCAAPGDREVMIGLAKAGSVLGHATRFSGGPRLVTAVCVEPSILLEISEAALDRVAECRPEIWRAIAGFAYANMRSAVRMAAEVISLRPRERIAARLLAAADGHRETIMGPTPIIRLSQELLGEMTGLTRKTVNVHLSAFERNGLIEVGYGRIKLCDLERLRAVAND</sequence>
<dbReference type="AlphaFoldDB" id="A0A239KJW6"/>
<dbReference type="PANTHER" id="PTHR24567:SF74">
    <property type="entry name" value="HTH-TYPE TRANSCRIPTIONAL REGULATOR ARCR"/>
    <property type="match status" value="1"/>
</dbReference>
<gene>
    <name evidence="6" type="ORF">SAMN06295912_15310</name>
</gene>
<accession>A0A239KJW6</accession>
<dbReference type="Pfam" id="PF00027">
    <property type="entry name" value="cNMP_binding"/>
    <property type="match status" value="1"/>
</dbReference>
<keyword evidence="3" id="KW-0804">Transcription</keyword>
<dbReference type="Gene3D" id="1.10.10.10">
    <property type="entry name" value="Winged helix-like DNA-binding domain superfamily/Winged helix DNA-binding domain"/>
    <property type="match status" value="1"/>
</dbReference>
<keyword evidence="7" id="KW-1185">Reference proteome</keyword>
<protein>
    <submittedName>
        <fullName evidence="6">cAMP-binding domain of CRP or a regulatory subunit of cAMP-dependent protein kinases</fullName>
    </submittedName>
</protein>
<dbReference type="Gene3D" id="2.60.120.10">
    <property type="entry name" value="Jelly Rolls"/>
    <property type="match status" value="1"/>
</dbReference>
<keyword evidence="1" id="KW-0805">Transcription regulation</keyword>
<dbReference type="GO" id="GO:0005829">
    <property type="term" value="C:cytosol"/>
    <property type="evidence" value="ECO:0007669"/>
    <property type="project" value="TreeGrafter"/>
</dbReference>
<dbReference type="InterPro" id="IPR018490">
    <property type="entry name" value="cNMP-bd_dom_sf"/>
</dbReference>
<dbReference type="SUPFAM" id="SSF46785">
    <property type="entry name" value="Winged helix' DNA-binding domain"/>
    <property type="match status" value="1"/>
</dbReference>
<reference evidence="7" key="1">
    <citation type="submission" date="2017-06" db="EMBL/GenBank/DDBJ databases">
        <authorList>
            <person name="Varghese N."/>
            <person name="Submissions S."/>
        </authorList>
    </citation>
    <scope>NUCLEOTIDE SEQUENCE [LARGE SCALE GENOMIC DNA]</scope>
    <source>
        <strain evidence="7">LNB2</strain>
    </source>
</reference>
<evidence type="ECO:0000259" key="4">
    <source>
        <dbReference type="PROSITE" id="PS50042"/>
    </source>
</evidence>
<keyword evidence="6" id="KW-0808">Transferase</keyword>
<evidence type="ECO:0000256" key="3">
    <source>
        <dbReference type="ARBA" id="ARBA00023163"/>
    </source>
</evidence>
<feature type="domain" description="Cyclic nucleotide-binding" evidence="4">
    <location>
        <begin position="11"/>
        <end position="113"/>
    </location>
</feature>
<evidence type="ECO:0000256" key="1">
    <source>
        <dbReference type="ARBA" id="ARBA00023015"/>
    </source>
</evidence>
<dbReference type="InterPro" id="IPR036388">
    <property type="entry name" value="WH-like_DNA-bd_sf"/>
</dbReference>
<dbReference type="GO" id="GO:0003677">
    <property type="term" value="F:DNA binding"/>
    <property type="evidence" value="ECO:0007669"/>
    <property type="project" value="UniProtKB-KW"/>
</dbReference>
<dbReference type="SUPFAM" id="SSF51206">
    <property type="entry name" value="cAMP-binding domain-like"/>
    <property type="match status" value="1"/>
</dbReference>
<organism evidence="6 7">
    <name type="scientific">Edaphosphingomonas laterariae</name>
    <dbReference type="NCBI Taxonomy" id="861865"/>
    <lineage>
        <taxon>Bacteria</taxon>
        <taxon>Pseudomonadati</taxon>
        <taxon>Pseudomonadota</taxon>
        <taxon>Alphaproteobacteria</taxon>
        <taxon>Sphingomonadales</taxon>
        <taxon>Rhizorhabdaceae</taxon>
        <taxon>Edaphosphingomonas</taxon>
    </lineage>
</organism>
<dbReference type="GO" id="GO:0003700">
    <property type="term" value="F:DNA-binding transcription factor activity"/>
    <property type="evidence" value="ECO:0007669"/>
    <property type="project" value="TreeGrafter"/>
</dbReference>
<dbReference type="InterPro" id="IPR050397">
    <property type="entry name" value="Env_Response_Regulators"/>
</dbReference>
<name>A0A239KJW6_9SPHN</name>
<proteinExistence type="predicted"/>
<dbReference type="SMART" id="SM00419">
    <property type="entry name" value="HTH_CRP"/>
    <property type="match status" value="1"/>
</dbReference>
<evidence type="ECO:0000256" key="2">
    <source>
        <dbReference type="ARBA" id="ARBA00023125"/>
    </source>
</evidence>
<evidence type="ECO:0000313" key="7">
    <source>
        <dbReference type="Proteomes" id="UP000198281"/>
    </source>
</evidence>
<dbReference type="Proteomes" id="UP000198281">
    <property type="component" value="Unassembled WGS sequence"/>
</dbReference>
<dbReference type="InterPro" id="IPR036390">
    <property type="entry name" value="WH_DNA-bd_sf"/>
</dbReference>
<dbReference type="GO" id="GO:0016301">
    <property type="term" value="F:kinase activity"/>
    <property type="evidence" value="ECO:0007669"/>
    <property type="project" value="UniProtKB-KW"/>
</dbReference>
<keyword evidence="2" id="KW-0238">DNA-binding</keyword>
<dbReference type="PROSITE" id="PS50042">
    <property type="entry name" value="CNMP_BINDING_3"/>
    <property type="match status" value="1"/>
</dbReference>
<evidence type="ECO:0000259" key="5">
    <source>
        <dbReference type="PROSITE" id="PS51063"/>
    </source>
</evidence>
<feature type="domain" description="HTH crp-type" evidence="5">
    <location>
        <begin position="145"/>
        <end position="217"/>
    </location>
</feature>
<dbReference type="InterPro" id="IPR014710">
    <property type="entry name" value="RmlC-like_jellyroll"/>
</dbReference>
<keyword evidence="6" id="KW-0418">Kinase</keyword>
<dbReference type="InterPro" id="IPR012318">
    <property type="entry name" value="HTH_CRP"/>
</dbReference>
<evidence type="ECO:0000313" key="6">
    <source>
        <dbReference type="EMBL" id="SNT17903.1"/>
    </source>
</evidence>
<dbReference type="EMBL" id="FZOS01000053">
    <property type="protein sequence ID" value="SNT17903.1"/>
    <property type="molecule type" value="Genomic_DNA"/>
</dbReference>
<dbReference type="PROSITE" id="PS51063">
    <property type="entry name" value="HTH_CRP_2"/>
    <property type="match status" value="1"/>
</dbReference>
<dbReference type="Pfam" id="PF13545">
    <property type="entry name" value="HTH_Crp_2"/>
    <property type="match status" value="1"/>
</dbReference>